<dbReference type="InterPro" id="IPR011009">
    <property type="entry name" value="Kinase-like_dom_sf"/>
</dbReference>
<protein>
    <submittedName>
        <fullName evidence="1">Uncharacterized protein</fullName>
    </submittedName>
</protein>
<dbReference type="OrthoDB" id="25129at2759"/>
<evidence type="ECO:0000313" key="1">
    <source>
        <dbReference type="EMBL" id="TVY49918.1"/>
    </source>
</evidence>
<comment type="caution">
    <text evidence="1">The sequence shown here is derived from an EMBL/GenBank/DDBJ whole genome shotgun (WGS) entry which is preliminary data.</text>
</comment>
<reference evidence="1 2" key="1">
    <citation type="submission" date="2018-05" db="EMBL/GenBank/DDBJ databases">
        <title>Whole genome sequencing for identification of molecular markers to develop diagnostic detection tools for the regulated plant pathogen Lachnellula willkommii.</title>
        <authorList>
            <person name="Giroux E."/>
            <person name="Bilodeau G."/>
        </authorList>
    </citation>
    <scope>NUCLEOTIDE SEQUENCE [LARGE SCALE GENOMIC DNA]</scope>
    <source>
        <strain evidence="1 2">CBS 625.97</strain>
    </source>
</reference>
<organism evidence="1 2">
    <name type="scientific">Lachnellula cervina</name>
    <dbReference type="NCBI Taxonomy" id="1316786"/>
    <lineage>
        <taxon>Eukaryota</taxon>
        <taxon>Fungi</taxon>
        <taxon>Dikarya</taxon>
        <taxon>Ascomycota</taxon>
        <taxon>Pezizomycotina</taxon>
        <taxon>Leotiomycetes</taxon>
        <taxon>Helotiales</taxon>
        <taxon>Lachnaceae</taxon>
        <taxon>Lachnellula</taxon>
    </lineage>
</organism>
<accession>A0A7D8YJB9</accession>
<evidence type="ECO:0000313" key="2">
    <source>
        <dbReference type="Proteomes" id="UP000481288"/>
    </source>
</evidence>
<dbReference type="SUPFAM" id="SSF56112">
    <property type="entry name" value="Protein kinase-like (PK-like)"/>
    <property type="match status" value="1"/>
</dbReference>
<proteinExistence type="predicted"/>
<name>A0A7D8YJB9_9HELO</name>
<dbReference type="EMBL" id="QGMG01001286">
    <property type="protein sequence ID" value="TVY49918.1"/>
    <property type="molecule type" value="Genomic_DNA"/>
</dbReference>
<dbReference type="Gene3D" id="3.90.1200.10">
    <property type="match status" value="1"/>
</dbReference>
<gene>
    <name evidence="1" type="ORF">LCER1_G007543</name>
</gene>
<sequence length="329" mass="36369">MLTALSTRTSQVHHPTSLSRIKVPCLHFFIQDTEANTNTIILEDIQDAVDLKSLLVSPSTSPSLSHTHATSTGYSLGSWLRSYHAWISSPSSTPSALCSAISTNSENMRRLKHDITYNIFIEIIAQFPEVTARLTGGERKSLEDVKEMADGEFDRKVAMGDDSGEWGIIHGDFWTGNILLSPAIPSQQPTEEPEPEPEPLPNLFIIDWESTQFGHRAYDIGQMIGDLLERQHFSHNNSNGDAAVLALEGFIDGYGAVSEEMAFRIAVHAGVQLVTWVARGPPLHMRPAWATRERVVGIVEMGVRFILRGWGRDREWIGGSVLKGLVGDV</sequence>
<dbReference type="Proteomes" id="UP000481288">
    <property type="component" value="Unassembled WGS sequence"/>
</dbReference>
<dbReference type="AlphaFoldDB" id="A0A7D8YJB9"/>
<keyword evidence="2" id="KW-1185">Reference proteome</keyword>